<keyword evidence="1" id="KW-0732">Signal</keyword>
<feature type="signal peptide" evidence="1">
    <location>
        <begin position="1"/>
        <end position="20"/>
    </location>
</feature>
<evidence type="ECO:0000256" key="1">
    <source>
        <dbReference type="SAM" id="SignalP"/>
    </source>
</evidence>
<organism evidence="2 3">
    <name type="scientific">Rhizobium viscosum</name>
    <name type="common">Arthrobacter viscosus</name>
    <dbReference type="NCBI Taxonomy" id="1673"/>
    <lineage>
        <taxon>Bacteria</taxon>
        <taxon>Pseudomonadati</taxon>
        <taxon>Pseudomonadota</taxon>
        <taxon>Alphaproteobacteria</taxon>
        <taxon>Hyphomicrobiales</taxon>
        <taxon>Rhizobiaceae</taxon>
        <taxon>Rhizobium/Agrobacterium group</taxon>
        <taxon>Rhizobium</taxon>
    </lineage>
</organism>
<comment type="caution">
    <text evidence="2">The sequence shown here is derived from an EMBL/GenBank/DDBJ whole genome shotgun (WGS) entry which is preliminary data.</text>
</comment>
<feature type="chain" id="PRO_5045165257" description="Lipoprotein" evidence="1">
    <location>
        <begin position="21"/>
        <end position="201"/>
    </location>
</feature>
<evidence type="ECO:0000313" key="2">
    <source>
        <dbReference type="EMBL" id="MBE1503081.1"/>
    </source>
</evidence>
<accession>A0ABR9IIS2</accession>
<dbReference type="EMBL" id="JADBEC010000001">
    <property type="protein sequence ID" value="MBE1503081.1"/>
    <property type="molecule type" value="Genomic_DNA"/>
</dbReference>
<name>A0ABR9IIS2_RHIVS</name>
<dbReference type="RefSeq" id="WP_192727349.1">
    <property type="nucleotide sequence ID" value="NZ_BAAAVL010000003.1"/>
</dbReference>
<reference evidence="2 3" key="1">
    <citation type="submission" date="2020-10" db="EMBL/GenBank/DDBJ databases">
        <title>Sequencing the genomes of 1000 actinobacteria strains.</title>
        <authorList>
            <person name="Klenk H.-P."/>
        </authorList>
    </citation>
    <scope>NUCLEOTIDE SEQUENCE [LARGE SCALE GENOMIC DNA]</scope>
    <source>
        <strain evidence="2 3">DSM 7307</strain>
    </source>
</reference>
<evidence type="ECO:0000313" key="3">
    <source>
        <dbReference type="Proteomes" id="UP000620262"/>
    </source>
</evidence>
<dbReference type="PROSITE" id="PS51257">
    <property type="entry name" value="PROKAR_LIPOPROTEIN"/>
    <property type="match status" value="1"/>
</dbReference>
<sequence length="201" mass="21645">MKKIIALSIISLAVSGCTYAANQVLGDNATPINPIKGQILEAGRLYRVKSDGSTHPLCERDFDNRAMKAITTKVTLDSDKSISDTNTAESVTFGFPGVPTLHWPYYKTKVDGYTVTRAAWPSDDDFYHYVRNSVGDTCRGYIDSGTVVIVEAEARAKASSQVFKGPVDELNLGPLNIKGIGGEKTIPAPSNVTFGIIAAKK</sequence>
<gene>
    <name evidence="2" type="ORF">H4W29_000262</name>
</gene>
<evidence type="ECO:0008006" key="4">
    <source>
        <dbReference type="Google" id="ProtNLM"/>
    </source>
</evidence>
<proteinExistence type="predicted"/>
<keyword evidence="3" id="KW-1185">Reference proteome</keyword>
<dbReference type="Proteomes" id="UP000620262">
    <property type="component" value="Unassembled WGS sequence"/>
</dbReference>
<protein>
    <recommendedName>
        <fullName evidence="4">Lipoprotein</fullName>
    </recommendedName>
</protein>